<evidence type="ECO:0000313" key="1">
    <source>
        <dbReference type="Ensembl" id="ENSCPBP00000017115.1"/>
    </source>
</evidence>
<organism evidence="1 2">
    <name type="scientific">Chrysemys picta bellii</name>
    <name type="common">Western painted turtle</name>
    <name type="synonym">Emys bellii</name>
    <dbReference type="NCBI Taxonomy" id="8478"/>
    <lineage>
        <taxon>Eukaryota</taxon>
        <taxon>Metazoa</taxon>
        <taxon>Chordata</taxon>
        <taxon>Craniata</taxon>
        <taxon>Vertebrata</taxon>
        <taxon>Euteleostomi</taxon>
        <taxon>Archelosauria</taxon>
        <taxon>Testudinata</taxon>
        <taxon>Testudines</taxon>
        <taxon>Cryptodira</taxon>
        <taxon>Durocryptodira</taxon>
        <taxon>Testudinoidea</taxon>
        <taxon>Emydidae</taxon>
        <taxon>Chrysemys</taxon>
    </lineage>
</organism>
<name>A0A8C3HEY5_CHRPI</name>
<sequence length="96" mass="10629">MPIAHLLELWKKIEVEPMDTEVSRKPTLNDFLRHPKKTHGWPVPVYSGSGCRAVSLLSRLPGLGRSLSSGTLPPHRVLQPGVQPKPRCLQCSETAL</sequence>
<protein>
    <submittedName>
        <fullName evidence="1">Uncharacterized protein</fullName>
    </submittedName>
</protein>
<reference evidence="1" key="2">
    <citation type="submission" date="2025-08" db="UniProtKB">
        <authorList>
            <consortium name="Ensembl"/>
        </authorList>
    </citation>
    <scope>IDENTIFICATION</scope>
</reference>
<proteinExistence type="predicted"/>
<dbReference type="Proteomes" id="UP000694380">
    <property type="component" value="Chromosome 3"/>
</dbReference>
<reference evidence="1" key="1">
    <citation type="journal article" date="2015" name="Genome Biol. Evol.">
        <title>Physical Mapping and Refinement of the Painted Turtle Genome (Chrysemys picta) Inform Amniote Genome Evolution and Challenge Turtle-Bird Chromosomal Conservation.</title>
        <authorList>
            <person name="Badenhorst D."/>
            <person name="Hillier L.W."/>
            <person name="Literman R."/>
            <person name="Montiel E.E."/>
            <person name="Radhakrishnan S."/>
            <person name="Shen Y."/>
            <person name="Minx P."/>
            <person name="Janes D.E."/>
            <person name="Warren W.C."/>
            <person name="Edwards S.V."/>
            <person name="Valenzuela N."/>
        </authorList>
    </citation>
    <scope>NUCLEOTIDE SEQUENCE [LARGE SCALE GENOMIC DNA]</scope>
</reference>
<dbReference type="AlphaFoldDB" id="A0A8C3HEY5"/>
<accession>A0A8C3HEY5</accession>
<keyword evidence="2" id="KW-1185">Reference proteome</keyword>
<evidence type="ECO:0000313" key="2">
    <source>
        <dbReference type="Proteomes" id="UP000694380"/>
    </source>
</evidence>
<reference evidence="1" key="3">
    <citation type="submission" date="2025-09" db="UniProtKB">
        <authorList>
            <consortium name="Ensembl"/>
        </authorList>
    </citation>
    <scope>IDENTIFICATION</scope>
</reference>
<dbReference type="Ensembl" id="ENSCPBT00000020252.1">
    <property type="protein sequence ID" value="ENSCPBP00000017115.1"/>
    <property type="gene ID" value="ENSCPBG00000012579.1"/>
</dbReference>